<evidence type="ECO:0000256" key="1">
    <source>
        <dbReference type="ARBA" id="ARBA00006847"/>
    </source>
</evidence>
<evidence type="ECO:0000256" key="5">
    <source>
        <dbReference type="ARBA" id="ARBA00022801"/>
    </source>
</evidence>
<dbReference type="EMBL" id="JBHUFP010000002">
    <property type="protein sequence ID" value="MFD1804972.1"/>
    <property type="molecule type" value="Genomic_DNA"/>
</dbReference>
<evidence type="ECO:0000256" key="2">
    <source>
        <dbReference type="ARBA" id="ARBA00009046"/>
    </source>
</evidence>
<dbReference type="Pfam" id="PF22590">
    <property type="entry name" value="Cas3-like_C_2"/>
    <property type="match status" value="1"/>
</dbReference>
<keyword evidence="6" id="KW-0347">Helicase</keyword>
<keyword evidence="7" id="KW-0067">ATP-binding</keyword>
<dbReference type="NCBIfam" id="TIGR02562">
    <property type="entry name" value="cas3_yersinia"/>
    <property type="match status" value="1"/>
</dbReference>
<dbReference type="Gene3D" id="1.10.3210.30">
    <property type="match status" value="1"/>
</dbReference>
<proteinExistence type="inferred from homology"/>
<keyword evidence="11" id="KW-1185">Reference proteome</keyword>
<dbReference type="InterPro" id="IPR054712">
    <property type="entry name" value="Cas3-like_dom"/>
</dbReference>
<evidence type="ECO:0000256" key="4">
    <source>
        <dbReference type="ARBA" id="ARBA00022741"/>
    </source>
</evidence>
<dbReference type="Proteomes" id="UP001597420">
    <property type="component" value="Unassembled WGS sequence"/>
</dbReference>
<keyword evidence="4" id="KW-0547">Nucleotide-binding</keyword>
<feature type="domain" description="HD Cas3-type" evidence="9">
    <location>
        <begin position="99"/>
        <end position="331"/>
    </location>
</feature>
<evidence type="ECO:0000313" key="11">
    <source>
        <dbReference type="Proteomes" id="UP001597420"/>
    </source>
</evidence>
<evidence type="ECO:0000256" key="3">
    <source>
        <dbReference type="ARBA" id="ARBA00022723"/>
    </source>
</evidence>
<name>A0ABW4NV85_9PAST</name>
<dbReference type="InterPro" id="IPR013395">
    <property type="entry name" value="CRISPR-assoc_Cas3_yers"/>
</dbReference>
<organism evidence="10 11">
    <name type="scientific">Pasteurella oralis</name>
    <dbReference type="NCBI Taxonomy" id="1071947"/>
    <lineage>
        <taxon>Bacteria</taxon>
        <taxon>Pseudomonadati</taxon>
        <taxon>Pseudomonadota</taxon>
        <taxon>Gammaproteobacteria</taxon>
        <taxon>Pasteurellales</taxon>
        <taxon>Pasteurellaceae</taxon>
        <taxon>Pasteurella</taxon>
    </lineage>
</organism>
<gene>
    <name evidence="10" type="primary">cas3f</name>
    <name evidence="10" type="ORF">ACFSAV_01040</name>
</gene>
<keyword evidence="5" id="KW-0378">Hydrolase</keyword>
<keyword evidence="3" id="KW-0479">Metal-binding</keyword>
<dbReference type="InterPro" id="IPR048823">
    <property type="entry name" value="Cas3_I-F_Cas2"/>
</dbReference>
<dbReference type="InterPro" id="IPR038257">
    <property type="entry name" value="CRISPR-assoc_Cas3_HD_sf"/>
</dbReference>
<evidence type="ECO:0000256" key="7">
    <source>
        <dbReference type="ARBA" id="ARBA00022840"/>
    </source>
</evidence>
<evidence type="ECO:0000259" key="9">
    <source>
        <dbReference type="PROSITE" id="PS51643"/>
    </source>
</evidence>
<dbReference type="InterPro" id="IPR027417">
    <property type="entry name" value="P-loop_NTPase"/>
</dbReference>
<keyword evidence="8" id="KW-0051">Antiviral defense</keyword>
<dbReference type="Pfam" id="PF21384">
    <property type="entry name" value="Cas3_I-F_Cas2"/>
    <property type="match status" value="1"/>
</dbReference>
<dbReference type="SUPFAM" id="SSF52540">
    <property type="entry name" value="P-loop containing nucleoside triphosphate hydrolases"/>
    <property type="match status" value="1"/>
</dbReference>
<sequence length="1117" mass="128590">MNILLVSQCQKNALTETRRILDQFAERCGDRVWQTAITQAGLETLYKMLRQTARKNTAVACYWTHGKNMTELLWIVGDKRQFNEQGRVPTNRTQRNILRTEDEVNWKDAYSIQILTALAALLHDLGKSSVGFQNKLIKTNNAPKAADPYRHEWISARLFEAMIVGCETDRDWLMRFVNWAEFEQENPQWFSHIIPDEARKDFAGFAHLPPLAQVLIWLITSHHRLPFSENFFTKNKNYLRDLRRYCKRDFNSFFSHYRPIERWVFNDSQHPTPQRFWQFNTVVTQSRAWQKVMTRWAKKALNHRTLFSSSYTEDPFVLLLARLSLIAGDHYYSSQVRNTDLGDKKCTLLANTDDEGNEKQRLDEHLLGVCRSASRFARLLPKFSTELPHIKQHKPFAKPARERFAWQNNVVNLAKRIQKASETQGFFGVNMASTGCGKTFANAKMMYALSDPTKGARLTIALGLRVLTLQTGTALSQRLELKNAKEQDYLAVLVGSSAVRKLYELQQERAQQLAAQGSESIEQWFENMTVEGAAYIESAVENEEISDFLTKKDQAMKKLLYAPLVSCTLDHIIAASESVRGGHHIVPTLRLLTSDLILDEPDDFGLEDLPALSRLVHLAGLFGSRVLLSSATLTPDFITGLFRAYQAGRKIYNQQKGIVAELPVCCAWVDEFQQQQMDCGNEQAFMQHHQQFVLQRAENLAKSPVRRKAEILTLPSLSPNENEMFDYRLLAEQLLKNAAKLHSFHGEIDSRTQKKVSVGLVRFSNIRPMIPIAQALLQQQAGDELADYCFHLCCYHSRQLLLLRSHLEEKLDRLLDRHQPQDLYQQPEIISALASHPAKNHVFIVLGSPVTEVGRDHDYDWAIVDPSSIRSIIQLAGRVWRHRADKVAEQPNIYLLPTNWRGLSPKREPNKPIYHRPGFESELNKLTTYKLEQLISVGDLAHIQATPRIVKPENLQPTEKLADLEHQVIASLLNNPQDNHVNLYWDPRYTNRLSANLPLMTRFRQSVPEQEVVCKYNDESAWGFSFYDTENVKRGNRKALSNIEYKTIQYHSQGMVKPWLNQSLEVALERLAEDLQLDDMQAVPVAYLSASLQTFVLNWYYNEMLGFWDKYTTLGRF</sequence>
<dbReference type="InterPro" id="IPR006483">
    <property type="entry name" value="CRISPR-assoc_Cas3_HD"/>
</dbReference>
<dbReference type="RefSeq" id="WP_379095241.1">
    <property type="nucleotide sequence ID" value="NZ_JBHUFP010000002.1"/>
</dbReference>
<comment type="similarity">
    <text evidence="2">In the central section; belongs to the CRISPR-associated helicase Cas3 family.</text>
</comment>
<comment type="caution">
    <text evidence="10">The sequence shown here is derived from an EMBL/GenBank/DDBJ whole genome shotgun (WGS) entry which is preliminary data.</text>
</comment>
<accession>A0ABW4NV85</accession>
<evidence type="ECO:0000256" key="8">
    <source>
        <dbReference type="ARBA" id="ARBA00023118"/>
    </source>
</evidence>
<evidence type="ECO:0000256" key="6">
    <source>
        <dbReference type="ARBA" id="ARBA00022806"/>
    </source>
</evidence>
<comment type="similarity">
    <text evidence="1">In the N-terminal section; belongs to the CRISPR-associated nuclease Cas3-HD family.</text>
</comment>
<evidence type="ECO:0000313" key="10">
    <source>
        <dbReference type="EMBL" id="MFD1804972.1"/>
    </source>
</evidence>
<reference evidence="11" key="1">
    <citation type="journal article" date="2019" name="Int. J. Syst. Evol. Microbiol.">
        <title>The Global Catalogue of Microorganisms (GCM) 10K type strain sequencing project: providing services to taxonomists for standard genome sequencing and annotation.</title>
        <authorList>
            <consortium name="The Broad Institute Genomics Platform"/>
            <consortium name="The Broad Institute Genome Sequencing Center for Infectious Disease"/>
            <person name="Wu L."/>
            <person name="Ma J."/>
        </authorList>
    </citation>
    <scope>NUCLEOTIDE SEQUENCE [LARGE SCALE GENOMIC DNA]</scope>
    <source>
        <strain evidence="11">CCM 7950</strain>
    </source>
</reference>
<dbReference type="PROSITE" id="PS51643">
    <property type="entry name" value="HD_CAS3"/>
    <property type="match status" value="1"/>
</dbReference>
<protein>
    <submittedName>
        <fullName evidence="10">Type I-F CRISPR-associated helicase Cas3f</fullName>
    </submittedName>
</protein>